<evidence type="ECO:0000313" key="1">
    <source>
        <dbReference type="EMBL" id="KKN53966.1"/>
    </source>
</evidence>
<reference evidence="1" key="1">
    <citation type="journal article" date="2015" name="Nature">
        <title>Complex archaea that bridge the gap between prokaryotes and eukaryotes.</title>
        <authorList>
            <person name="Spang A."/>
            <person name="Saw J.H."/>
            <person name="Jorgensen S.L."/>
            <person name="Zaremba-Niedzwiedzka K."/>
            <person name="Martijn J."/>
            <person name="Lind A.E."/>
            <person name="van Eijk R."/>
            <person name="Schleper C."/>
            <person name="Guy L."/>
            <person name="Ettema T.J."/>
        </authorList>
    </citation>
    <scope>NUCLEOTIDE SEQUENCE</scope>
</reference>
<comment type="caution">
    <text evidence="1">The sequence shown here is derived from an EMBL/GenBank/DDBJ whole genome shotgun (WGS) entry which is preliminary data.</text>
</comment>
<name>A0A0F9TXW0_9ZZZZ</name>
<gene>
    <name evidence="1" type="ORF">LCGC14_0597040</name>
</gene>
<proteinExistence type="predicted"/>
<dbReference type="EMBL" id="LAZR01000949">
    <property type="protein sequence ID" value="KKN53966.1"/>
    <property type="molecule type" value="Genomic_DNA"/>
</dbReference>
<sequence>MSVSAGKKNSRMTKLAVGLFILIFSTFVFLFLLSQGLFTITIGSIG</sequence>
<protein>
    <submittedName>
        <fullName evidence="1">Uncharacterized protein</fullName>
    </submittedName>
</protein>
<accession>A0A0F9TXW0</accession>
<dbReference type="AlphaFoldDB" id="A0A0F9TXW0"/>
<organism evidence="1">
    <name type="scientific">marine sediment metagenome</name>
    <dbReference type="NCBI Taxonomy" id="412755"/>
    <lineage>
        <taxon>unclassified sequences</taxon>
        <taxon>metagenomes</taxon>
        <taxon>ecological metagenomes</taxon>
    </lineage>
</organism>